<comment type="subcellular location">
    <subcellularLocation>
        <location evidence="6">Cytoplasm</location>
    </subcellularLocation>
</comment>
<name>A0A553JUS7_SHEHA</name>
<dbReference type="GO" id="GO:0052914">
    <property type="term" value="F:16S rRNA (guanine(1207)-N(2))-methyltransferase activity"/>
    <property type="evidence" value="ECO:0007669"/>
    <property type="project" value="UniProtKB-EC"/>
</dbReference>
<dbReference type="InterPro" id="IPR007848">
    <property type="entry name" value="Small_mtfrase_dom"/>
</dbReference>
<dbReference type="AlphaFoldDB" id="A0A553JUS7"/>
<dbReference type="InterPro" id="IPR029063">
    <property type="entry name" value="SAM-dependent_MTases_sf"/>
</dbReference>
<reference evidence="10" key="1">
    <citation type="submission" date="2019-07" db="EMBL/GenBank/DDBJ databases">
        <title>Shewanella sp. YLB-08 draft genomic sequence.</title>
        <authorList>
            <person name="Yu L."/>
        </authorList>
    </citation>
    <scope>NUCLEOTIDE SEQUENCE [LARGE SCALE GENOMIC DNA]</scope>
    <source>
        <strain evidence="10">JCM 20706</strain>
    </source>
</reference>
<sequence>MLTNPSQLILKNSDLFTNENVLVLNYEGDLLPKQLLESAASVTALALDYNHHLIMSNHSAANLTLHFGHQLPTNDEMFDSVIIYYPKAKALASYLLNLAGQHLRADGNLVVVGENKGGIRSIAKQVPDYFDAPFKRDNARHCLLFISQLIKKAPAIKLTDWVSQYQLDTPQGEITICNLVGVFSEKRLDEGTKLLLSHLPKLSGRVLDFGCGAGVIAAALLKAQPELKLECVDINAMALKSCELTLEANNFTAKTYPSDGLSQTQGHFNGIISNPPFHDGLKSTTEIAKTFVRESVQKLANGGCWHIVANRHLPYSDTISEFFDQVNTLAENNKYKVYSNK</sequence>
<organism evidence="9 10">
    <name type="scientific">Shewanella hanedai</name>
    <name type="common">Alteromonas hanedai</name>
    <dbReference type="NCBI Taxonomy" id="25"/>
    <lineage>
        <taxon>Bacteria</taxon>
        <taxon>Pseudomonadati</taxon>
        <taxon>Pseudomonadota</taxon>
        <taxon>Gammaproteobacteria</taxon>
        <taxon>Alteromonadales</taxon>
        <taxon>Shewanellaceae</taxon>
        <taxon>Shewanella</taxon>
    </lineage>
</organism>
<evidence type="ECO:0000259" key="8">
    <source>
        <dbReference type="Pfam" id="PF08468"/>
    </source>
</evidence>
<keyword evidence="1 6" id="KW-0963">Cytoplasm</keyword>
<keyword evidence="10" id="KW-1185">Reference proteome</keyword>
<dbReference type="SUPFAM" id="SSF53335">
    <property type="entry name" value="S-adenosyl-L-methionine-dependent methyltransferases"/>
    <property type="match status" value="1"/>
</dbReference>
<feature type="domain" description="Methyltransferase small N-terminal" evidence="8">
    <location>
        <begin position="6"/>
        <end position="165"/>
    </location>
</feature>
<comment type="caution">
    <text evidence="9">The sequence shown here is derived from an EMBL/GenBank/DDBJ whole genome shotgun (WGS) entry which is preliminary data.</text>
</comment>
<comment type="subunit">
    <text evidence="6">Monomer.</text>
</comment>
<dbReference type="PANTHER" id="PTHR47816:SF4">
    <property type="entry name" value="RIBOSOMAL RNA SMALL SUBUNIT METHYLTRANSFERASE C"/>
    <property type="match status" value="1"/>
</dbReference>
<dbReference type="Pfam" id="PF08468">
    <property type="entry name" value="MTS_N"/>
    <property type="match status" value="1"/>
</dbReference>
<evidence type="ECO:0000313" key="10">
    <source>
        <dbReference type="Proteomes" id="UP000318126"/>
    </source>
</evidence>
<dbReference type="EMBL" id="VKGK01000001">
    <property type="protein sequence ID" value="TRY16205.1"/>
    <property type="molecule type" value="Genomic_DNA"/>
</dbReference>
<evidence type="ECO:0000259" key="7">
    <source>
        <dbReference type="Pfam" id="PF05175"/>
    </source>
</evidence>
<dbReference type="PANTHER" id="PTHR47816">
    <property type="entry name" value="RIBOSOMAL RNA SMALL SUBUNIT METHYLTRANSFERASE C"/>
    <property type="match status" value="1"/>
</dbReference>
<keyword evidence="2 6" id="KW-0698">rRNA processing</keyword>
<dbReference type="EC" id="2.1.1.172" evidence="6"/>
<accession>A0A553JUS7</accession>
<dbReference type="CDD" id="cd02440">
    <property type="entry name" value="AdoMet_MTases"/>
    <property type="match status" value="1"/>
</dbReference>
<dbReference type="InterPro" id="IPR023543">
    <property type="entry name" value="rRNA_ssu_MeTfrase_C"/>
</dbReference>
<evidence type="ECO:0000313" key="9">
    <source>
        <dbReference type="EMBL" id="TRY16205.1"/>
    </source>
</evidence>
<keyword evidence="5 6" id="KW-0949">S-adenosyl-L-methionine</keyword>
<protein>
    <recommendedName>
        <fullName evidence="6">Ribosomal RNA small subunit methyltransferase C</fullName>
        <ecNumber evidence="6">2.1.1.172</ecNumber>
    </recommendedName>
    <alternativeName>
        <fullName evidence="6">16S rRNA m2G1207 methyltransferase</fullName>
    </alternativeName>
    <alternativeName>
        <fullName evidence="6">rRNA (guanine-N(2)-)-methyltransferase RsmC</fullName>
    </alternativeName>
</protein>
<proteinExistence type="inferred from homology"/>
<dbReference type="OrthoDB" id="9816072at2"/>
<dbReference type="InterPro" id="IPR046977">
    <property type="entry name" value="RsmC/RlmG"/>
</dbReference>
<dbReference type="Gene3D" id="3.40.50.150">
    <property type="entry name" value="Vaccinia Virus protein VP39"/>
    <property type="match status" value="2"/>
</dbReference>
<evidence type="ECO:0000256" key="2">
    <source>
        <dbReference type="ARBA" id="ARBA00022552"/>
    </source>
</evidence>
<feature type="domain" description="Methyltransferase small" evidence="7">
    <location>
        <begin position="173"/>
        <end position="339"/>
    </location>
</feature>
<dbReference type="InterPro" id="IPR013675">
    <property type="entry name" value="Mtase_sm_N"/>
</dbReference>
<dbReference type="RefSeq" id="WP_143562650.1">
    <property type="nucleotide sequence ID" value="NZ_BMPL01000001.1"/>
</dbReference>
<keyword evidence="3 6" id="KW-0489">Methyltransferase</keyword>
<keyword evidence="4 6" id="KW-0808">Transferase</keyword>
<evidence type="ECO:0000256" key="4">
    <source>
        <dbReference type="ARBA" id="ARBA00022679"/>
    </source>
</evidence>
<dbReference type="GO" id="GO:0005737">
    <property type="term" value="C:cytoplasm"/>
    <property type="evidence" value="ECO:0007669"/>
    <property type="project" value="UniProtKB-SubCell"/>
</dbReference>
<evidence type="ECO:0000256" key="3">
    <source>
        <dbReference type="ARBA" id="ARBA00022603"/>
    </source>
</evidence>
<gene>
    <name evidence="6" type="primary">rsmC</name>
    <name evidence="9" type="ORF">FN961_00820</name>
</gene>
<comment type="function">
    <text evidence="6">Specifically methylates the guanine in position 1207 of 16S rRNA in the 30S particle.</text>
</comment>
<evidence type="ECO:0000256" key="1">
    <source>
        <dbReference type="ARBA" id="ARBA00022490"/>
    </source>
</evidence>
<comment type="catalytic activity">
    <reaction evidence="6">
        <text>guanosine(1207) in 16S rRNA + S-adenosyl-L-methionine = N(2)-methylguanosine(1207) in 16S rRNA + S-adenosyl-L-homocysteine + H(+)</text>
        <dbReference type="Rhea" id="RHEA:42736"/>
        <dbReference type="Rhea" id="RHEA-COMP:10213"/>
        <dbReference type="Rhea" id="RHEA-COMP:10214"/>
        <dbReference type="ChEBI" id="CHEBI:15378"/>
        <dbReference type="ChEBI" id="CHEBI:57856"/>
        <dbReference type="ChEBI" id="CHEBI:59789"/>
        <dbReference type="ChEBI" id="CHEBI:74269"/>
        <dbReference type="ChEBI" id="CHEBI:74481"/>
        <dbReference type="EC" id="2.1.1.172"/>
    </reaction>
</comment>
<comment type="similarity">
    <text evidence="6">Belongs to the methyltransferase superfamily. RsmC family.</text>
</comment>
<evidence type="ECO:0000256" key="5">
    <source>
        <dbReference type="ARBA" id="ARBA00022691"/>
    </source>
</evidence>
<dbReference type="Proteomes" id="UP000318126">
    <property type="component" value="Unassembled WGS sequence"/>
</dbReference>
<dbReference type="Pfam" id="PF05175">
    <property type="entry name" value="MTS"/>
    <property type="match status" value="1"/>
</dbReference>
<evidence type="ECO:0000256" key="6">
    <source>
        <dbReference type="HAMAP-Rule" id="MF_01862"/>
    </source>
</evidence>
<dbReference type="HAMAP" id="MF_01862">
    <property type="entry name" value="16SrRNA_methyltr_C"/>
    <property type="match status" value="1"/>
</dbReference>